<dbReference type="PANTHER" id="PTHR30472:SF1">
    <property type="entry name" value="FE(3+) DICITRATE TRANSPORT SYSTEM PERMEASE PROTEIN FECC-RELATED"/>
    <property type="match status" value="1"/>
</dbReference>
<evidence type="ECO:0000313" key="10">
    <source>
        <dbReference type="Proteomes" id="UP000525987"/>
    </source>
</evidence>
<dbReference type="CDD" id="cd06550">
    <property type="entry name" value="TM_ABC_iron-siderophores_like"/>
    <property type="match status" value="1"/>
</dbReference>
<evidence type="ECO:0000313" key="9">
    <source>
        <dbReference type="EMBL" id="MBB3141534.1"/>
    </source>
</evidence>
<feature type="transmembrane region" description="Helical" evidence="8">
    <location>
        <begin position="69"/>
        <end position="89"/>
    </location>
</feature>
<feature type="transmembrane region" description="Helical" evidence="8">
    <location>
        <begin position="203"/>
        <end position="224"/>
    </location>
</feature>
<evidence type="ECO:0000256" key="8">
    <source>
        <dbReference type="SAM" id="Phobius"/>
    </source>
</evidence>
<feature type="transmembrane region" description="Helical" evidence="8">
    <location>
        <begin position="101"/>
        <end position="121"/>
    </location>
</feature>
<feature type="transmembrane region" description="Helical" evidence="8">
    <location>
        <begin position="244"/>
        <end position="277"/>
    </location>
</feature>
<comment type="caution">
    <text evidence="9">The sequence shown here is derived from an EMBL/GenBank/DDBJ whole genome shotgun (WGS) entry which is preliminary data.</text>
</comment>
<dbReference type="GO" id="GO:0033214">
    <property type="term" value="P:siderophore-iron import into cell"/>
    <property type="evidence" value="ECO:0007669"/>
    <property type="project" value="TreeGrafter"/>
</dbReference>
<evidence type="ECO:0000256" key="2">
    <source>
        <dbReference type="ARBA" id="ARBA00007935"/>
    </source>
</evidence>
<dbReference type="PANTHER" id="PTHR30472">
    <property type="entry name" value="FERRIC ENTEROBACTIN TRANSPORT SYSTEM PERMEASE PROTEIN"/>
    <property type="match status" value="1"/>
</dbReference>
<evidence type="ECO:0000256" key="7">
    <source>
        <dbReference type="ARBA" id="ARBA00023136"/>
    </source>
</evidence>
<feature type="transmembrane region" description="Helical" evidence="8">
    <location>
        <begin position="158"/>
        <end position="179"/>
    </location>
</feature>
<name>A0A7W5BZ87_9GAMM</name>
<dbReference type="Proteomes" id="UP000525987">
    <property type="component" value="Unassembled WGS sequence"/>
</dbReference>
<accession>A0A7W5BZ87</accession>
<feature type="transmembrane region" description="Helical" evidence="8">
    <location>
        <begin position="289"/>
        <end position="310"/>
    </location>
</feature>
<dbReference type="Pfam" id="PF01032">
    <property type="entry name" value="FecCD"/>
    <property type="match status" value="1"/>
</dbReference>
<dbReference type="GO" id="GO:0022857">
    <property type="term" value="F:transmembrane transporter activity"/>
    <property type="evidence" value="ECO:0007669"/>
    <property type="project" value="InterPro"/>
</dbReference>
<dbReference type="GO" id="GO:0005886">
    <property type="term" value="C:plasma membrane"/>
    <property type="evidence" value="ECO:0007669"/>
    <property type="project" value="UniProtKB-SubCell"/>
</dbReference>
<keyword evidence="10" id="KW-1185">Reference proteome</keyword>
<feature type="transmembrane region" description="Helical" evidence="8">
    <location>
        <begin position="20"/>
        <end position="40"/>
    </location>
</feature>
<comment type="subcellular location">
    <subcellularLocation>
        <location evidence="1">Cell membrane</location>
        <topology evidence="1">Multi-pass membrane protein</topology>
    </subcellularLocation>
</comment>
<keyword evidence="5 8" id="KW-0812">Transmembrane</keyword>
<dbReference type="RefSeq" id="WP_221195799.1">
    <property type="nucleotide sequence ID" value="NZ_JACHXM010000010.1"/>
</dbReference>
<evidence type="ECO:0000256" key="6">
    <source>
        <dbReference type="ARBA" id="ARBA00022989"/>
    </source>
</evidence>
<feature type="transmembrane region" description="Helical" evidence="8">
    <location>
        <begin position="316"/>
        <end position="334"/>
    </location>
</feature>
<dbReference type="InterPro" id="IPR000522">
    <property type="entry name" value="ABC_transptr_permease_BtuC"/>
</dbReference>
<comment type="similarity">
    <text evidence="2">Belongs to the binding-protein-dependent transport system permease family. FecCD subfamily.</text>
</comment>
<dbReference type="EMBL" id="JACHXM010000010">
    <property type="protein sequence ID" value="MBB3141534.1"/>
    <property type="molecule type" value="Genomic_DNA"/>
</dbReference>
<gene>
    <name evidence="9" type="ORF">FHR96_002413</name>
</gene>
<evidence type="ECO:0000256" key="5">
    <source>
        <dbReference type="ARBA" id="ARBA00022692"/>
    </source>
</evidence>
<evidence type="ECO:0000256" key="4">
    <source>
        <dbReference type="ARBA" id="ARBA00022475"/>
    </source>
</evidence>
<reference evidence="9 10" key="1">
    <citation type="submission" date="2020-08" db="EMBL/GenBank/DDBJ databases">
        <title>Genomic Encyclopedia of Type Strains, Phase III (KMG-III): the genomes of soil and plant-associated and newly described type strains.</title>
        <authorList>
            <person name="Whitman W."/>
        </authorList>
    </citation>
    <scope>NUCLEOTIDE SEQUENCE [LARGE SCALE GENOMIC DNA]</scope>
    <source>
        <strain evidence="9 10">CECT 5995</strain>
    </source>
</reference>
<keyword evidence="6 8" id="KW-1133">Transmembrane helix</keyword>
<protein>
    <submittedName>
        <fullName evidence="9">Iron complex transport system permease protein</fullName>
    </submittedName>
</protein>
<keyword evidence="3" id="KW-0813">Transport</keyword>
<evidence type="ECO:0000256" key="1">
    <source>
        <dbReference type="ARBA" id="ARBA00004651"/>
    </source>
</evidence>
<evidence type="ECO:0000256" key="3">
    <source>
        <dbReference type="ARBA" id="ARBA00022448"/>
    </source>
</evidence>
<keyword evidence="4" id="KW-1003">Cell membrane</keyword>
<dbReference type="Gene3D" id="1.10.3470.10">
    <property type="entry name" value="ABC transporter involved in vitamin B12 uptake, BtuC"/>
    <property type="match status" value="1"/>
</dbReference>
<dbReference type="AlphaFoldDB" id="A0A7W5BZ87"/>
<dbReference type="SUPFAM" id="SSF81345">
    <property type="entry name" value="ABC transporter involved in vitamin B12 uptake, BtuC"/>
    <property type="match status" value="1"/>
</dbReference>
<sequence length="342" mass="34485">MSQGVIANTEPRPPAGLSGVLLLLTGLLGLAALASLLWGAGDVGASRALAVLFGVGDEEARFVVETLRLPRTLIGIAVGLALGVSGALLQAVSRNPLAEPGLLGVSAGAAFAVAVALWLGASAATLRVAVAQVGALVGCLSVMSVVRLRGLGDDPVRLVLAGAAFSALLASLTSLLLLFDQRTADEIRFWVVGSLAGRRLDDLMAVLPSLALALVVTGLIARPLAALALGERVASGLGHRPGRVRALVVLAVALLVGAATAIAGPIAFVGLVVPFAARSLAGPDIRRTLWLCLPLGPLMVLSADVVSRLVVAPSELSLGVLTALVGAPVLVAVVRARRLPVL</sequence>
<keyword evidence="7 8" id="KW-0472">Membrane</keyword>
<dbReference type="InterPro" id="IPR037294">
    <property type="entry name" value="ABC_BtuC-like"/>
</dbReference>
<feature type="transmembrane region" description="Helical" evidence="8">
    <location>
        <begin position="128"/>
        <end position="146"/>
    </location>
</feature>
<organism evidence="9 10">
    <name type="scientific">Halomonas organivorans</name>
    <dbReference type="NCBI Taxonomy" id="257772"/>
    <lineage>
        <taxon>Bacteria</taxon>
        <taxon>Pseudomonadati</taxon>
        <taxon>Pseudomonadota</taxon>
        <taxon>Gammaproteobacteria</taxon>
        <taxon>Oceanospirillales</taxon>
        <taxon>Halomonadaceae</taxon>
        <taxon>Halomonas</taxon>
    </lineage>
</organism>
<proteinExistence type="inferred from homology"/>